<dbReference type="Pfam" id="PF00356">
    <property type="entry name" value="LacI"/>
    <property type="match status" value="1"/>
</dbReference>
<dbReference type="Pfam" id="PF13377">
    <property type="entry name" value="Peripla_BP_3"/>
    <property type="match status" value="1"/>
</dbReference>
<evidence type="ECO:0000256" key="2">
    <source>
        <dbReference type="ARBA" id="ARBA00023125"/>
    </source>
</evidence>
<dbReference type="PRINTS" id="PR00036">
    <property type="entry name" value="HTHLACI"/>
</dbReference>
<dbReference type="Gene3D" id="3.40.50.2300">
    <property type="match status" value="2"/>
</dbReference>
<keyword evidence="1" id="KW-0805">Transcription regulation</keyword>
<sequence length="326" mass="36112">MRKQRVTIREVAKLAGVSTGTVSRVLNGRPGVHPQTRARVLEVVRALGYVPNPVARELTGRGERTVGVLQLPGVPRLTPYFTLLYEYLADALWQEGFRLREVPTDPVGLPLEPAKGYILLGAHEHDPRLEYLQEHGQAFVLVGVYPGVFWVAPHDEEGGYLATRHLLELGHREILHLTGHLHNQAGRDRLAGYRRALEAYGVPFRSELVLDGEFSVLAAYRTLRRAWEGGLRFTAIFAASDEMAVGARAALEDLGLKVPQDVSLVGYDDLPEIGEGLTTVRQDIRRVAHTAVRLLGEAFEGRSPRGERVPVQLVVRQSTARKGVKP</sequence>
<dbReference type="SMART" id="SM00354">
    <property type="entry name" value="HTH_LACI"/>
    <property type="match status" value="1"/>
</dbReference>
<evidence type="ECO:0000259" key="4">
    <source>
        <dbReference type="PROSITE" id="PS50932"/>
    </source>
</evidence>
<dbReference type="OrthoDB" id="308642at2"/>
<dbReference type="GO" id="GO:0000976">
    <property type="term" value="F:transcription cis-regulatory region binding"/>
    <property type="evidence" value="ECO:0007669"/>
    <property type="project" value="TreeGrafter"/>
</dbReference>
<dbReference type="SUPFAM" id="SSF53822">
    <property type="entry name" value="Periplasmic binding protein-like I"/>
    <property type="match status" value="1"/>
</dbReference>
<dbReference type="RefSeq" id="WP_013704986.1">
    <property type="nucleotide sequence ID" value="NC_015387.1"/>
</dbReference>
<dbReference type="CDD" id="cd01392">
    <property type="entry name" value="HTH_LacI"/>
    <property type="match status" value="1"/>
</dbReference>
<dbReference type="InterPro" id="IPR010982">
    <property type="entry name" value="Lambda_DNA-bd_dom_sf"/>
</dbReference>
<dbReference type="SUPFAM" id="SSF47413">
    <property type="entry name" value="lambda repressor-like DNA-binding domains"/>
    <property type="match status" value="1"/>
</dbReference>
<evidence type="ECO:0000313" key="6">
    <source>
        <dbReference type="Proteomes" id="UP000007030"/>
    </source>
</evidence>
<dbReference type="AlphaFoldDB" id="F2NR93"/>
<dbReference type="KEGG" id="mhd:Marky_2222"/>
<evidence type="ECO:0000256" key="1">
    <source>
        <dbReference type="ARBA" id="ARBA00023015"/>
    </source>
</evidence>
<gene>
    <name evidence="5" type="ordered locus">Marky_2222</name>
</gene>
<keyword evidence="3" id="KW-0804">Transcription</keyword>
<keyword evidence="6" id="KW-1185">Reference proteome</keyword>
<dbReference type="Gene3D" id="1.10.260.40">
    <property type="entry name" value="lambda repressor-like DNA-binding domains"/>
    <property type="match status" value="1"/>
</dbReference>
<feature type="domain" description="HTH lacI-type" evidence="4">
    <location>
        <begin position="6"/>
        <end position="60"/>
    </location>
</feature>
<accession>F2NR93</accession>
<protein>
    <submittedName>
        <fullName evidence="5">Transcriptional regulator, LacI family</fullName>
    </submittedName>
</protein>
<dbReference type="STRING" id="869210.Marky_2222"/>
<organism evidence="5 6">
    <name type="scientific">Marinithermus hydrothermalis (strain DSM 14884 / JCM 11576 / T1)</name>
    <dbReference type="NCBI Taxonomy" id="869210"/>
    <lineage>
        <taxon>Bacteria</taxon>
        <taxon>Thermotogati</taxon>
        <taxon>Deinococcota</taxon>
        <taxon>Deinococci</taxon>
        <taxon>Thermales</taxon>
        <taxon>Thermaceae</taxon>
        <taxon>Marinithermus</taxon>
    </lineage>
</organism>
<dbReference type="Proteomes" id="UP000007030">
    <property type="component" value="Chromosome"/>
</dbReference>
<proteinExistence type="predicted"/>
<name>F2NR93_MARHT</name>
<dbReference type="InterPro" id="IPR046335">
    <property type="entry name" value="LacI/GalR-like_sensor"/>
</dbReference>
<dbReference type="PROSITE" id="PS00356">
    <property type="entry name" value="HTH_LACI_1"/>
    <property type="match status" value="1"/>
</dbReference>
<dbReference type="EMBL" id="CP002630">
    <property type="protein sequence ID" value="AEB12942.1"/>
    <property type="molecule type" value="Genomic_DNA"/>
</dbReference>
<dbReference type="PANTHER" id="PTHR30146">
    <property type="entry name" value="LACI-RELATED TRANSCRIPTIONAL REPRESSOR"/>
    <property type="match status" value="1"/>
</dbReference>
<keyword evidence="2" id="KW-0238">DNA-binding</keyword>
<dbReference type="eggNOG" id="COG1609">
    <property type="taxonomic scope" value="Bacteria"/>
</dbReference>
<evidence type="ECO:0000256" key="3">
    <source>
        <dbReference type="ARBA" id="ARBA00023163"/>
    </source>
</evidence>
<dbReference type="PANTHER" id="PTHR30146:SF109">
    <property type="entry name" value="HTH-TYPE TRANSCRIPTIONAL REGULATOR GALS"/>
    <property type="match status" value="1"/>
</dbReference>
<dbReference type="CDD" id="cd06267">
    <property type="entry name" value="PBP1_LacI_sugar_binding-like"/>
    <property type="match status" value="1"/>
</dbReference>
<evidence type="ECO:0000313" key="5">
    <source>
        <dbReference type="EMBL" id="AEB12942.1"/>
    </source>
</evidence>
<dbReference type="InterPro" id="IPR000843">
    <property type="entry name" value="HTH_LacI"/>
</dbReference>
<dbReference type="GO" id="GO:0003700">
    <property type="term" value="F:DNA-binding transcription factor activity"/>
    <property type="evidence" value="ECO:0007669"/>
    <property type="project" value="TreeGrafter"/>
</dbReference>
<dbReference type="HOGENOM" id="CLU_037628_6_2_0"/>
<reference evidence="5 6" key="1">
    <citation type="journal article" date="2012" name="Stand. Genomic Sci.">
        <title>Complete genome sequence of the aerobic, heterotroph Marinithermus hydrothermalis type strain (T1(T)) from a deep-sea hydrothermal vent chimney.</title>
        <authorList>
            <person name="Copeland A."/>
            <person name="Gu W."/>
            <person name="Yasawong M."/>
            <person name="Lapidus A."/>
            <person name="Lucas S."/>
            <person name="Deshpande S."/>
            <person name="Pagani I."/>
            <person name="Tapia R."/>
            <person name="Cheng J.F."/>
            <person name="Goodwin L.A."/>
            <person name="Pitluck S."/>
            <person name="Liolios K."/>
            <person name="Ivanova N."/>
            <person name="Mavromatis K."/>
            <person name="Mikhailova N."/>
            <person name="Pati A."/>
            <person name="Chen A."/>
            <person name="Palaniappan K."/>
            <person name="Land M."/>
            <person name="Pan C."/>
            <person name="Brambilla E.M."/>
            <person name="Rohde M."/>
            <person name="Tindall B.J."/>
            <person name="Sikorski J."/>
            <person name="Goker M."/>
            <person name="Detter J.C."/>
            <person name="Bristow J."/>
            <person name="Eisen J.A."/>
            <person name="Markowitz V."/>
            <person name="Hugenholtz P."/>
            <person name="Kyrpides N.C."/>
            <person name="Klenk H.P."/>
            <person name="Woyke T."/>
        </authorList>
    </citation>
    <scope>NUCLEOTIDE SEQUENCE [LARGE SCALE GENOMIC DNA]</scope>
    <source>
        <strain evidence="6">DSM 14884 / JCM 11576 / T1</strain>
    </source>
</reference>
<dbReference type="InterPro" id="IPR028082">
    <property type="entry name" value="Peripla_BP_I"/>
</dbReference>
<dbReference type="PROSITE" id="PS50932">
    <property type="entry name" value="HTH_LACI_2"/>
    <property type="match status" value="1"/>
</dbReference>